<dbReference type="PRINTS" id="PR01243">
    <property type="entry name" value="NUCDPKINASE"/>
</dbReference>
<dbReference type="HAMAP" id="MF_00451">
    <property type="entry name" value="NDP_kinase"/>
    <property type="match status" value="1"/>
</dbReference>
<evidence type="ECO:0000256" key="2">
    <source>
        <dbReference type="ARBA" id="ARBA00008142"/>
    </source>
</evidence>
<dbReference type="CDD" id="cd04413">
    <property type="entry name" value="NDPk_I"/>
    <property type="match status" value="1"/>
</dbReference>
<keyword evidence="9 12" id="KW-0067">ATP-binding</keyword>
<dbReference type="InterPro" id="IPR036850">
    <property type="entry name" value="NDK-like_dom_sf"/>
</dbReference>
<keyword evidence="7 12" id="KW-0547">Nucleotide-binding</keyword>
<keyword evidence="10 12" id="KW-0460">Magnesium</keyword>
<evidence type="ECO:0000259" key="16">
    <source>
        <dbReference type="SMART" id="SM00562"/>
    </source>
</evidence>
<accession>C7LYA5</accession>
<dbReference type="GO" id="GO:0006241">
    <property type="term" value="P:CTP biosynthetic process"/>
    <property type="evidence" value="ECO:0007669"/>
    <property type="project" value="UniProtKB-UniRule"/>
</dbReference>
<evidence type="ECO:0000313" key="17">
    <source>
        <dbReference type="EMBL" id="ACU53713.1"/>
    </source>
</evidence>
<keyword evidence="12" id="KW-0597">Phosphoprotein</keyword>
<feature type="binding site" evidence="12 13">
    <location>
        <position position="113"/>
    </location>
    <ligand>
        <name>ATP</name>
        <dbReference type="ChEBI" id="CHEBI:30616"/>
    </ligand>
</feature>
<dbReference type="InterPro" id="IPR001564">
    <property type="entry name" value="Nucleoside_diP_kinase"/>
</dbReference>
<dbReference type="SMART" id="SM00562">
    <property type="entry name" value="NDK"/>
    <property type="match status" value="1"/>
</dbReference>
<evidence type="ECO:0000256" key="13">
    <source>
        <dbReference type="PROSITE-ProRule" id="PRU00706"/>
    </source>
</evidence>
<keyword evidence="5 12" id="KW-0808">Transferase</keyword>
<sequence>MQRTLVILKPDAVERGLVGEILARLEAKGLRFERLELRQLDKDTVRRHYAEHEGKPFYDGLVGFLTRGPVVVAAVTGPGDAVGAVRALMGATDPAVAAPGTIRGDLAMLIDENLIHGSDSPGAAARELALFFPDHQ</sequence>
<evidence type="ECO:0000256" key="5">
    <source>
        <dbReference type="ARBA" id="ARBA00022679"/>
    </source>
</evidence>
<evidence type="ECO:0000313" key="18">
    <source>
        <dbReference type="Proteomes" id="UP000000771"/>
    </source>
</evidence>
<proteinExistence type="inferred from homology"/>
<comment type="catalytic activity">
    <reaction evidence="12 15">
        <text>a 2'-deoxyribonucleoside 5'-diphosphate + ATP = a 2'-deoxyribonucleoside 5'-triphosphate + ADP</text>
        <dbReference type="Rhea" id="RHEA:44640"/>
        <dbReference type="ChEBI" id="CHEBI:30616"/>
        <dbReference type="ChEBI" id="CHEBI:61560"/>
        <dbReference type="ChEBI" id="CHEBI:73316"/>
        <dbReference type="ChEBI" id="CHEBI:456216"/>
        <dbReference type="EC" id="2.7.4.6"/>
    </reaction>
</comment>
<evidence type="ECO:0000256" key="4">
    <source>
        <dbReference type="ARBA" id="ARBA00017632"/>
    </source>
</evidence>
<dbReference type="Proteomes" id="UP000000771">
    <property type="component" value="Chromosome"/>
</dbReference>
<evidence type="ECO:0000256" key="15">
    <source>
        <dbReference type="RuleBase" id="RU004013"/>
    </source>
</evidence>
<feature type="domain" description="Nucleoside diphosphate kinase-like" evidence="16">
    <location>
        <begin position="1"/>
        <end position="136"/>
    </location>
</feature>
<dbReference type="GO" id="GO:0006228">
    <property type="term" value="P:UTP biosynthetic process"/>
    <property type="evidence" value="ECO:0007669"/>
    <property type="project" value="UniProtKB-UniRule"/>
</dbReference>
<comment type="catalytic activity">
    <reaction evidence="12">
        <text>a ribonucleoside 5'-diphosphate + ATP = a ribonucleoside 5'-triphosphate + ADP</text>
        <dbReference type="Rhea" id="RHEA:18113"/>
        <dbReference type="ChEBI" id="CHEBI:30616"/>
        <dbReference type="ChEBI" id="CHEBI:57930"/>
        <dbReference type="ChEBI" id="CHEBI:61557"/>
        <dbReference type="ChEBI" id="CHEBI:456216"/>
        <dbReference type="EC" id="2.7.4.6"/>
    </reaction>
</comment>
<dbReference type="EC" id="2.7.4.6" evidence="3 12"/>
<feature type="binding site" evidence="12 13">
    <location>
        <position position="86"/>
    </location>
    <ligand>
        <name>ATP</name>
        <dbReference type="ChEBI" id="CHEBI:30616"/>
    </ligand>
</feature>
<feature type="binding site" evidence="12 13">
    <location>
        <position position="57"/>
    </location>
    <ligand>
        <name>ATP</name>
        <dbReference type="ChEBI" id="CHEBI:30616"/>
    </ligand>
</feature>
<keyword evidence="18" id="KW-1185">Reference proteome</keyword>
<evidence type="ECO:0000256" key="8">
    <source>
        <dbReference type="ARBA" id="ARBA00022777"/>
    </source>
</evidence>
<comment type="cofactor">
    <cofactor evidence="1 12">
        <name>Mg(2+)</name>
        <dbReference type="ChEBI" id="CHEBI:18420"/>
    </cofactor>
</comment>
<evidence type="ECO:0000256" key="3">
    <source>
        <dbReference type="ARBA" id="ARBA00012966"/>
    </source>
</evidence>
<keyword evidence="12" id="KW-0963">Cytoplasm</keyword>
<dbReference type="PANTHER" id="PTHR11349">
    <property type="entry name" value="NUCLEOSIDE DIPHOSPHATE KINASE"/>
    <property type="match status" value="1"/>
</dbReference>
<dbReference type="GO" id="GO:0005737">
    <property type="term" value="C:cytoplasm"/>
    <property type="evidence" value="ECO:0007669"/>
    <property type="project" value="UniProtKB-SubCell"/>
</dbReference>
<dbReference type="InterPro" id="IPR023005">
    <property type="entry name" value="Nucleoside_diP_kinase_AS"/>
</dbReference>
<dbReference type="GO" id="GO:0006183">
    <property type="term" value="P:GTP biosynthetic process"/>
    <property type="evidence" value="ECO:0007669"/>
    <property type="project" value="UniProtKB-UniRule"/>
</dbReference>
<dbReference type="STRING" id="525909.Afer_0765"/>
<dbReference type="PROSITE" id="PS51374">
    <property type="entry name" value="NDPK_LIKE"/>
    <property type="match status" value="1"/>
</dbReference>
<keyword evidence="11 12" id="KW-0546">Nucleotide metabolism</keyword>
<protein>
    <recommendedName>
        <fullName evidence="4 12">Nucleoside diphosphate kinase</fullName>
        <shortName evidence="12">NDK</shortName>
        <shortName evidence="12">NDP kinase</shortName>
        <ecNumber evidence="3 12">2.7.4.6</ecNumber>
    </recommendedName>
    <alternativeName>
        <fullName evidence="12">Nucleoside-2-P kinase</fullName>
    </alternativeName>
</protein>
<evidence type="ECO:0000256" key="11">
    <source>
        <dbReference type="ARBA" id="ARBA00023080"/>
    </source>
</evidence>
<name>C7LYA5_ACIFD</name>
<keyword evidence="6 12" id="KW-0479">Metal-binding</keyword>
<evidence type="ECO:0000256" key="12">
    <source>
        <dbReference type="HAMAP-Rule" id="MF_00451"/>
    </source>
</evidence>
<reference evidence="17 18" key="1">
    <citation type="journal article" date="2009" name="Stand. Genomic Sci.">
        <title>Complete genome sequence of Acidimicrobium ferrooxidans type strain (ICP).</title>
        <authorList>
            <person name="Clum A."/>
            <person name="Nolan M."/>
            <person name="Lang E."/>
            <person name="Glavina Del Rio T."/>
            <person name="Tice H."/>
            <person name="Copeland A."/>
            <person name="Cheng J.F."/>
            <person name="Lucas S."/>
            <person name="Chen F."/>
            <person name="Bruce D."/>
            <person name="Goodwin L."/>
            <person name="Pitluck S."/>
            <person name="Ivanova N."/>
            <person name="Mavrommatis K."/>
            <person name="Mikhailova N."/>
            <person name="Pati A."/>
            <person name="Chen A."/>
            <person name="Palaniappan K."/>
            <person name="Goker M."/>
            <person name="Spring S."/>
            <person name="Land M."/>
            <person name="Hauser L."/>
            <person name="Chang Y.J."/>
            <person name="Jeffries C.C."/>
            <person name="Chain P."/>
            <person name="Bristow J."/>
            <person name="Eisen J.A."/>
            <person name="Markowitz V."/>
            <person name="Hugenholtz P."/>
            <person name="Kyrpides N.C."/>
            <person name="Klenk H.P."/>
            <person name="Lapidus A."/>
        </authorList>
    </citation>
    <scope>NUCLEOTIDE SEQUENCE [LARGE SCALE GENOMIC DNA]</scope>
    <source>
        <strain evidence="18">DSM 10331 / JCM 15462 / NBRC 103882 / ICP</strain>
    </source>
</reference>
<organism evidence="17 18">
    <name type="scientific">Acidimicrobium ferrooxidans (strain DSM 10331 / JCM 15462 / NBRC 103882 / ICP)</name>
    <dbReference type="NCBI Taxonomy" id="525909"/>
    <lineage>
        <taxon>Bacteria</taxon>
        <taxon>Bacillati</taxon>
        <taxon>Actinomycetota</taxon>
        <taxon>Acidimicrobiia</taxon>
        <taxon>Acidimicrobiales</taxon>
        <taxon>Acidimicrobiaceae</taxon>
        <taxon>Acidimicrobium</taxon>
    </lineage>
</organism>
<evidence type="ECO:0000256" key="7">
    <source>
        <dbReference type="ARBA" id="ARBA00022741"/>
    </source>
</evidence>
<gene>
    <name evidence="12" type="primary">ndk</name>
    <name evidence="17" type="ordered locus">Afer_0765</name>
</gene>
<dbReference type="Pfam" id="PF00334">
    <property type="entry name" value="NDK"/>
    <property type="match status" value="1"/>
</dbReference>
<keyword evidence="8 12" id="KW-0418">Kinase</keyword>
<comment type="subcellular location">
    <subcellularLocation>
        <location evidence="12">Cytoplasm</location>
    </subcellularLocation>
</comment>
<evidence type="ECO:0000256" key="6">
    <source>
        <dbReference type="ARBA" id="ARBA00022723"/>
    </source>
</evidence>
<comment type="subunit">
    <text evidence="12">Homotetramer.</text>
</comment>
<dbReference type="OrthoDB" id="9801161at2"/>
<comment type="function">
    <text evidence="12">Major role in the synthesis of nucleoside triphosphates other than ATP. The ATP gamma phosphate is transferred to the NDP beta phosphate via a ping-pong mechanism, using a phosphorylated active-site intermediate.</text>
</comment>
<dbReference type="Gene3D" id="3.30.70.141">
    <property type="entry name" value="Nucleoside diphosphate kinase-like domain"/>
    <property type="match status" value="1"/>
</dbReference>
<dbReference type="EMBL" id="CP001631">
    <property type="protein sequence ID" value="ACU53713.1"/>
    <property type="molecule type" value="Genomic_DNA"/>
</dbReference>
<dbReference type="FunFam" id="3.30.70.141:FF:000003">
    <property type="entry name" value="Nucleoside diphosphate kinase"/>
    <property type="match status" value="1"/>
</dbReference>
<dbReference type="InterPro" id="IPR034907">
    <property type="entry name" value="NDK-like_dom"/>
</dbReference>
<feature type="active site" description="Pros-phosphohistidine intermediate" evidence="12 13">
    <location>
        <position position="116"/>
    </location>
</feature>
<dbReference type="NCBIfam" id="NF001908">
    <property type="entry name" value="PRK00668.1"/>
    <property type="match status" value="1"/>
</dbReference>
<feature type="binding site" evidence="12 13">
    <location>
        <position position="103"/>
    </location>
    <ligand>
        <name>ATP</name>
        <dbReference type="ChEBI" id="CHEBI:30616"/>
    </ligand>
</feature>
<dbReference type="PROSITE" id="PS00469">
    <property type="entry name" value="NDPK"/>
    <property type="match status" value="1"/>
</dbReference>
<evidence type="ECO:0000256" key="1">
    <source>
        <dbReference type="ARBA" id="ARBA00001946"/>
    </source>
</evidence>
<dbReference type="GO" id="GO:0004550">
    <property type="term" value="F:nucleoside diphosphate kinase activity"/>
    <property type="evidence" value="ECO:0007669"/>
    <property type="project" value="UniProtKB-UniRule"/>
</dbReference>
<dbReference type="SUPFAM" id="SSF54919">
    <property type="entry name" value="Nucleoside diphosphate kinase, NDK"/>
    <property type="match status" value="1"/>
</dbReference>
<comment type="similarity">
    <text evidence="2 12 13 14">Belongs to the NDK family.</text>
</comment>
<evidence type="ECO:0000256" key="14">
    <source>
        <dbReference type="RuleBase" id="RU004011"/>
    </source>
</evidence>
<dbReference type="KEGG" id="afo:Afer_0765"/>
<feature type="binding site" evidence="12 13">
    <location>
        <position position="92"/>
    </location>
    <ligand>
        <name>ATP</name>
        <dbReference type="ChEBI" id="CHEBI:30616"/>
    </ligand>
</feature>
<evidence type="ECO:0000256" key="9">
    <source>
        <dbReference type="ARBA" id="ARBA00022840"/>
    </source>
</evidence>
<dbReference type="HOGENOM" id="CLU_060216_6_3_11"/>
<dbReference type="GO" id="GO:0046872">
    <property type="term" value="F:metal ion binding"/>
    <property type="evidence" value="ECO:0007669"/>
    <property type="project" value="UniProtKB-KW"/>
</dbReference>
<dbReference type="eggNOG" id="COG0105">
    <property type="taxonomic scope" value="Bacteria"/>
</dbReference>
<evidence type="ECO:0000256" key="10">
    <source>
        <dbReference type="ARBA" id="ARBA00022842"/>
    </source>
</evidence>
<dbReference type="AlphaFoldDB" id="C7LYA5"/>
<feature type="binding site" evidence="12 13">
    <location>
        <position position="9"/>
    </location>
    <ligand>
        <name>ATP</name>
        <dbReference type="ChEBI" id="CHEBI:30616"/>
    </ligand>
</feature>
<dbReference type="RefSeq" id="WP_015798202.1">
    <property type="nucleotide sequence ID" value="NC_013124.1"/>
</dbReference>
<dbReference type="GO" id="GO:0005524">
    <property type="term" value="F:ATP binding"/>
    <property type="evidence" value="ECO:0007669"/>
    <property type="project" value="UniProtKB-UniRule"/>
</dbReference>